<organism evidence="2 3">
    <name type="scientific">Hirundo rustica rustica</name>
    <dbReference type="NCBI Taxonomy" id="333673"/>
    <lineage>
        <taxon>Eukaryota</taxon>
        <taxon>Metazoa</taxon>
        <taxon>Chordata</taxon>
        <taxon>Craniata</taxon>
        <taxon>Vertebrata</taxon>
        <taxon>Euteleostomi</taxon>
        <taxon>Archelosauria</taxon>
        <taxon>Archosauria</taxon>
        <taxon>Dinosauria</taxon>
        <taxon>Saurischia</taxon>
        <taxon>Theropoda</taxon>
        <taxon>Coelurosauria</taxon>
        <taxon>Aves</taxon>
        <taxon>Neognathae</taxon>
        <taxon>Neoaves</taxon>
        <taxon>Telluraves</taxon>
        <taxon>Australaves</taxon>
        <taxon>Passeriformes</taxon>
        <taxon>Sylvioidea</taxon>
        <taxon>Hirundinidae</taxon>
        <taxon>Hirundo</taxon>
    </lineage>
</organism>
<dbReference type="Proteomes" id="UP000269221">
    <property type="component" value="Unassembled WGS sequence"/>
</dbReference>
<gene>
    <name evidence="2" type="ORF">DUI87_23844</name>
</gene>
<accession>A0A3M0JF21</accession>
<dbReference type="AlphaFoldDB" id="A0A3M0JF21"/>
<name>A0A3M0JF21_HIRRU</name>
<feature type="region of interest" description="Disordered" evidence="1">
    <location>
        <begin position="1"/>
        <end position="27"/>
    </location>
</feature>
<evidence type="ECO:0000313" key="2">
    <source>
        <dbReference type="EMBL" id="RMB99591.1"/>
    </source>
</evidence>
<reference evidence="2 3" key="1">
    <citation type="submission" date="2018-07" db="EMBL/GenBank/DDBJ databases">
        <title>A high quality draft genome assembly of the barn swallow (H. rustica rustica).</title>
        <authorList>
            <person name="Formenti G."/>
            <person name="Chiara M."/>
            <person name="Poveda L."/>
            <person name="Francoijs K.-J."/>
            <person name="Bonisoli-Alquati A."/>
            <person name="Canova L."/>
            <person name="Gianfranceschi L."/>
            <person name="Horner D.S."/>
            <person name="Saino N."/>
        </authorList>
    </citation>
    <scope>NUCLEOTIDE SEQUENCE [LARGE SCALE GENOMIC DNA]</scope>
    <source>
        <strain evidence="2">Chelidonia</strain>
        <tissue evidence="2">Blood</tissue>
    </source>
</reference>
<protein>
    <submittedName>
        <fullName evidence="2">Uncharacterized protein</fullName>
    </submittedName>
</protein>
<evidence type="ECO:0000256" key="1">
    <source>
        <dbReference type="SAM" id="MobiDB-lite"/>
    </source>
</evidence>
<evidence type="ECO:0000313" key="3">
    <source>
        <dbReference type="Proteomes" id="UP000269221"/>
    </source>
</evidence>
<dbReference type="EMBL" id="QRBI01000148">
    <property type="protein sequence ID" value="RMB99591.1"/>
    <property type="molecule type" value="Genomic_DNA"/>
</dbReference>
<sequence length="124" mass="13899">MTQPWHSQPREPNVSWAAPEPCEQQGKEVEDSAPLLCSALVRAHLQCCISSGVPAQEGHRPAGESPEEDTKVISGMEKISCEEKLRELFSLEKRRLWSSLIVIFQVPEGNLQESWRGAIYKGLE</sequence>
<comment type="caution">
    <text evidence="2">The sequence shown here is derived from an EMBL/GenBank/DDBJ whole genome shotgun (WGS) entry which is preliminary data.</text>
</comment>
<proteinExistence type="predicted"/>
<keyword evidence="3" id="KW-1185">Reference proteome</keyword>